<evidence type="ECO:0000256" key="5">
    <source>
        <dbReference type="SAM" id="SignalP"/>
    </source>
</evidence>
<dbReference type="Pfam" id="PF19574">
    <property type="entry name" value="LolA_3"/>
    <property type="match status" value="1"/>
</dbReference>
<dbReference type="Gene3D" id="2.50.20.10">
    <property type="entry name" value="Lipoprotein localisation LolA/LolB/LppX"/>
    <property type="match status" value="1"/>
</dbReference>
<reference evidence="7" key="1">
    <citation type="submission" date="2016-10" db="EMBL/GenBank/DDBJ databases">
        <authorList>
            <person name="Varghese N."/>
            <person name="Submissions S."/>
        </authorList>
    </citation>
    <scope>NUCLEOTIDE SEQUENCE [LARGE SCALE GENOMIC DNA]</scope>
    <source>
        <strain evidence="7">JCM 2783</strain>
    </source>
</reference>
<dbReference type="InterPro" id="IPR029046">
    <property type="entry name" value="LolA/LolB/LppX"/>
</dbReference>
<keyword evidence="6" id="KW-0449">Lipoprotein</keyword>
<evidence type="ECO:0000313" key="7">
    <source>
        <dbReference type="Proteomes" id="UP000243950"/>
    </source>
</evidence>
<keyword evidence="2" id="KW-0813">Transport</keyword>
<dbReference type="SUPFAM" id="SSF89392">
    <property type="entry name" value="Prokaryotic lipoproteins and lipoprotein localization factors"/>
    <property type="match status" value="1"/>
</dbReference>
<evidence type="ECO:0000256" key="1">
    <source>
        <dbReference type="ARBA" id="ARBA00011245"/>
    </source>
</evidence>
<dbReference type="InterPro" id="IPR004564">
    <property type="entry name" value="OM_lipoprot_carrier_LolA-like"/>
</dbReference>
<comment type="subunit">
    <text evidence="1">Monomer.</text>
</comment>
<evidence type="ECO:0000256" key="4">
    <source>
        <dbReference type="ARBA" id="ARBA00022927"/>
    </source>
</evidence>
<gene>
    <name evidence="6" type="ORF">SAMN05216372_101293</name>
</gene>
<evidence type="ECO:0000313" key="6">
    <source>
        <dbReference type="EMBL" id="SFD34933.1"/>
    </source>
</evidence>
<dbReference type="RefSeq" id="WP_093500272.1">
    <property type="nucleotide sequence ID" value="NZ_BSSG01000001.1"/>
</dbReference>
<organism evidence="6 7">
    <name type="scientific">Pseudomonas straminea</name>
    <dbReference type="NCBI Taxonomy" id="47882"/>
    <lineage>
        <taxon>Bacteria</taxon>
        <taxon>Pseudomonadati</taxon>
        <taxon>Pseudomonadota</taxon>
        <taxon>Gammaproteobacteria</taxon>
        <taxon>Pseudomonadales</taxon>
        <taxon>Pseudomonadaceae</taxon>
        <taxon>Phytopseudomonas</taxon>
    </lineage>
</organism>
<dbReference type="GO" id="GO:0015031">
    <property type="term" value="P:protein transport"/>
    <property type="evidence" value="ECO:0007669"/>
    <property type="project" value="UniProtKB-KW"/>
</dbReference>
<evidence type="ECO:0000256" key="3">
    <source>
        <dbReference type="ARBA" id="ARBA00022729"/>
    </source>
</evidence>
<sequence>MKALARFSLLIGLLFTALVSQADTFTLDALSQQLSQHPVVRGPFVQEKHLRALPQPLTSSGTFVLAADAGLLWKLEKPLKQDYRIDANGIAKRTADGWQMQPGRDVAAQQSKLFLDVLKGNHSGLARNFALQLSGDAKAWTLTLTPTSLLLKQVFSRIDIGGGELVERIELHETQGDRTLLRMSASIAGDALSEQERSDFAR</sequence>
<dbReference type="CDD" id="cd16325">
    <property type="entry name" value="LolA"/>
    <property type="match status" value="1"/>
</dbReference>
<evidence type="ECO:0000256" key="2">
    <source>
        <dbReference type="ARBA" id="ARBA00022448"/>
    </source>
</evidence>
<accession>A0A1I1RTM9</accession>
<keyword evidence="7" id="KW-1185">Reference proteome</keyword>
<dbReference type="Proteomes" id="UP000243950">
    <property type="component" value="Unassembled WGS sequence"/>
</dbReference>
<dbReference type="EMBL" id="FOMO01000001">
    <property type="protein sequence ID" value="SFD34933.1"/>
    <property type="molecule type" value="Genomic_DNA"/>
</dbReference>
<name>A0A1I1RTM9_PSEOC</name>
<keyword evidence="3 5" id="KW-0732">Signal</keyword>
<feature type="signal peptide" evidence="5">
    <location>
        <begin position="1"/>
        <end position="22"/>
    </location>
</feature>
<feature type="chain" id="PRO_5017468222" evidence="5">
    <location>
        <begin position="23"/>
        <end position="202"/>
    </location>
</feature>
<protein>
    <submittedName>
        <fullName evidence="6">Outer membrane lipoprotein carrier protein LolA</fullName>
    </submittedName>
</protein>
<dbReference type="AlphaFoldDB" id="A0A1I1RTM9"/>
<keyword evidence="4" id="KW-0653">Protein transport</keyword>
<proteinExistence type="predicted"/>